<evidence type="ECO:0000259" key="10">
    <source>
        <dbReference type="PROSITE" id="PS50893"/>
    </source>
</evidence>
<keyword evidence="5" id="KW-0067">ATP-binding</keyword>
<comment type="caution">
    <text evidence="11">The sequence shown here is derived from an EMBL/GenBank/DDBJ whole genome shotgun (WGS) entry which is preliminary data.</text>
</comment>
<keyword evidence="4" id="KW-0547">Nucleotide-binding</keyword>
<keyword evidence="3 9" id="KW-0812">Transmembrane</keyword>
<dbReference type="SUPFAM" id="SSF52540">
    <property type="entry name" value="P-loop containing nucleoside triphosphate hydrolases"/>
    <property type="match status" value="1"/>
</dbReference>
<feature type="transmembrane region" description="Helical" evidence="9">
    <location>
        <begin position="583"/>
        <end position="609"/>
    </location>
</feature>
<dbReference type="Proteomes" id="UP001230188">
    <property type="component" value="Unassembled WGS sequence"/>
</dbReference>
<feature type="region of interest" description="Disordered" evidence="8">
    <location>
        <begin position="1"/>
        <end position="23"/>
    </location>
</feature>
<evidence type="ECO:0000256" key="2">
    <source>
        <dbReference type="ARBA" id="ARBA00022448"/>
    </source>
</evidence>
<dbReference type="InterPro" id="IPR003593">
    <property type="entry name" value="AAA+_ATPase"/>
</dbReference>
<dbReference type="EMBL" id="JAQMWT010000060">
    <property type="protein sequence ID" value="KAJ8611882.1"/>
    <property type="molecule type" value="Genomic_DNA"/>
</dbReference>
<evidence type="ECO:0000256" key="7">
    <source>
        <dbReference type="ARBA" id="ARBA00023136"/>
    </source>
</evidence>
<dbReference type="GO" id="GO:0016887">
    <property type="term" value="F:ATP hydrolysis activity"/>
    <property type="evidence" value="ECO:0007669"/>
    <property type="project" value="InterPro"/>
</dbReference>
<feature type="transmembrane region" description="Helical" evidence="9">
    <location>
        <begin position="512"/>
        <end position="531"/>
    </location>
</feature>
<feature type="transmembrane region" description="Helical" evidence="9">
    <location>
        <begin position="479"/>
        <end position="500"/>
    </location>
</feature>
<feature type="domain" description="ABC transporter" evidence="10">
    <location>
        <begin position="28"/>
        <end position="256"/>
    </location>
</feature>
<dbReference type="GO" id="GO:0016020">
    <property type="term" value="C:membrane"/>
    <property type="evidence" value="ECO:0007669"/>
    <property type="project" value="UniProtKB-SubCell"/>
</dbReference>
<evidence type="ECO:0000256" key="5">
    <source>
        <dbReference type="ARBA" id="ARBA00022840"/>
    </source>
</evidence>
<evidence type="ECO:0000256" key="6">
    <source>
        <dbReference type="ARBA" id="ARBA00022989"/>
    </source>
</evidence>
<accession>A0AAD7ULN2</accession>
<dbReference type="GO" id="GO:0140359">
    <property type="term" value="F:ABC-type transporter activity"/>
    <property type="evidence" value="ECO:0007669"/>
    <property type="project" value="InterPro"/>
</dbReference>
<evidence type="ECO:0000256" key="8">
    <source>
        <dbReference type="SAM" id="MobiDB-lite"/>
    </source>
</evidence>
<protein>
    <recommendedName>
        <fullName evidence="10">ABC transporter domain-containing protein</fullName>
    </recommendedName>
</protein>
<keyword evidence="2" id="KW-0813">Transport</keyword>
<evidence type="ECO:0000256" key="1">
    <source>
        <dbReference type="ARBA" id="ARBA00004141"/>
    </source>
</evidence>
<sequence>MAEMMQLSTDEENAPEDVEKAPEDPPMVAFEDLRYSIRKDKVILDGVTGSFYRFEMTAIMGTSGAGKTSLIELLAARRSLRKSKLEGRLSLGGAWPTDVVRKRYTGFCEQQDTLVSVLTIRETLECTAELKCATSVTRAQKLERVAELVRELGLDAIADTVVNIGNALITKPPILFLDEPTTGLDSATADDVLSVAAALARDGGRAVVATLHSPSSRAFRLFVDKVLCLGTGGRMLWCAPTGTDGSGPLAKHLAACGTPYVEGDSLADTMMYVFGGGTESNPEERSRTFAIKWRESEDGARGAALVEAAMAATEKDAGAVLNAAAKGSLAWDGGADARRDRAVATSQTHGVLTLLYYRSRRNFTDAEYIGARLGDKVLYGLVLASLFWGEGSKARSEKNVTNTVGLLWFVVILPGYGASAYIPQLVMERPVFLREIADGCYTSFTYLLAKMLEECFCLLPFSLFFTGALYGIISLQGSLVILWLISYFIGCIGVAVAYAVAAVSPNIEAANAILPTYVTINILFTGYIIIYPDIPLGWRWYVWANWFYYGWVAAMKNNFDNDHPFSDANSVLDYYDVNRGPSILVALLVLVGFIVLFSAMAGVCLDALVKK</sequence>
<dbReference type="Gene3D" id="3.40.50.300">
    <property type="entry name" value="P-loop containing nucleotide triphosphate hydrolases"/>
    <property type="match status" value="1"/>
</dbReference>
<dbReference type="InterPro" id="IPR013525">
    <property type="entry name" value="ABC2_TM"/>
</dbReference>
<feature type="transmembrane region" description="Helical" evidence="9">
    <location>
        <begin position="405"/>
        <end position="426"/>
    </location>
</feature>
<dbReference type="InterPro" id="IPR027417">
    <property type="entry name" value="P-loop_NTPase"/>
</dbReference>
<keyword evidence="7 9" id="KW-0472">Membrane</keyword>
<proteinExistence type="predicted"/>
<dbReference type="AlphaFoldDB" id="A0AAD7ULN2"/>
<dbReference type="InterPro" id="IPR003439">
    <property type="entry name" value="ABC_transporter-like_ATP-bd"/>
</dbReference>
<gene>
    <name evidence="11" type="ORF">CTAYLR_005809</name>
</gene>
<comment type="subcellular location">
    <subcellularLocation>
        <location evidence="1">Membrane</location>
        <topology evidence="1">Multi-pass membrane protein</topology>
    </subcellularLocation>
</comment>
<dbReference type="PANTHER" id="PTHR48041">
    <property type="entry name" value="ABC TRANSPORTER G FAMILY MEMBER 28"/>
    <property type="match status" value="1"/>
</dbReference>
<evidence type="ECO:0000256" key="9">
    <source>
        <dbReference type="SAM" id="Phobius"/>
    </source>
</evidence>
<reference evidence="11" key="1">
    <citation type="submission" date="2023-01" db="EMBL/GenBank/DDBJ databases">
        <title>Metagenome sequencing of chrysophaentin producing Chrysophaeum taylorii.</title>
        <authorList>
            <person name="Davison J."/>
            <person name="Bewley C."/>
        </authorList>
    </citation>
    <scope>NUCLEOTIDE SEQUENCE</scope>
    <source>
        <strain evidence="11">NIES-1699</strain>
    </source>
</reference>
<keyword evidence="12" id="KW-1185">Reference proteome</keyword>
<name>A0AAD7ULN2_9STRA</name>
<evidence type="ECO:0000256" key="3">
    <source>
        <dbReference type="ARBA" id="ARBA00022692"/>
    </source>
</evidence>
<dbReference type="PROSITE" id="PS50893">
    <property type="entry name" value="ABC_TRANSPORTER_2"/>
    <property type="match status" value="1"/>
</dbReference>
<organism evidence="11 12">
    <name type="scientific">Chrysophaeum taylorii</name>
    <dbReference type="NCBI Taxonomy" id="2483200"/>
    <lineage>
        <taxon>Eukaryota</taxon>
        <taxon>Sar</taxon>
        <taxon>Stramenopiles</taxon>
        <taxon>Ochrophyta</taxon>
        <taxon>Pelagophyceae</taxon>
        <taxon>Pelagomonadales</taxon>
        <taxon>Pelagomonadaceae</taxon>
        <taxon>Chrysophaeum</taxon>
    </lineage>
</organism>
<evidence type="ECO:0000313" key="11">
    <source>
        <dbReference type="EMBL" id="KAJ8611882.1"/>
    </source>
</evidence>
<dbReference type="Pfam" id="PF00005">
    <property type="entry name" value="ABC_tran"/>
    <property type="match status" value="1"/>
</dbReference>
<evidence type="ECO:0000256" key="4">
    <source>
        <dbReference type="ARBA" id="ARBA00022741"/>
    </source>
</evidence>
<dbReference type="GO" id="GO:0005524">
    <property type="term" value="F:ATP binding"/>
    <property type="evidence" value="ECO:0007669"/>
    <property type="project" value="UniProtKB-KW"/>
</dbReference>
<keyword evidence="6 9" id="KW-1133">Transmembrane helix</keyword>
<evidence type="ECO:0000313" key="12">
    <source>
        <dbReference type="Proteomes" id="UP001230188"/>
    </source>
</evidence>
<dbReference type="PANTHER" id="PTHR48041:SF91">
    <property type="entry name" value="ABC TRANSPORTER G FAMILY MEMBER 28"/>
    <property type="match status" value="1"/>
</dbReference>
<feature type="transmembrane region" description="Helical" evidence="9">
    <location>
        <begin position="455"/>
        <end position="473"/>
    </location>
</feature>
<dbReference type="SMART" id="SM00382">
    <property type="entry name" value="AAA"/>
    <property type="match status" value="1"/>
</dbReference>
<dbReference type="Pfam" id="PF01061">
    <property type="entry name" value="ABC2_membrane"/>
    <property type="match status" value="1"/>
</dbReference>
<dbReference type="InterPro" id="IPR050352">
    <property type="entry name" value="ABCG_transporters"/>
</dbReference>